<comment type="caution">
    <text evidence="2">The sequence shown here is derived from an EMBL/GenBank/DDBJ whole genome shotgun (WGS) entry which is preliminary data.</text>
</comment>
<dbReference type="Pfam" id="PF08570">
    <property type="entry name" value="DUF1761"/>
    <property type="match status" value="1"/>
</dbReference>
<feature type="transmembrane region" description="Helical" evidence="1">
    <location>
        <begin position="111"/>
        <end position="131"/>
    </location>
</feature>
<proteinExistence type="predicted"/>
<sequence length="166" mass="18752">MKFNFLITAIAALVPMVMGFIWYGPMLFKNAWMKEVNFTEESMQGANMGKIFGLSYVFSFLLAFILQTLVIHQWGVQSVLMGEPGFMEQTGGAFAYFKEFMSNFGDRFRTFGHGALHGTMIGLFISLPILGTQALFERKSFKYVFINAGYWIITLALMGGVICQWA</sequence>
<keyword evidence="1" id="KW-0472">Membrane</keyword>
<dbReference type="InterPro" id="IPR013879">
    <property type="entry name" value="DUF1761"/>
</dbReference>
<name>A0A7J5AN05_9FLAO</name>
<dbReference type="EMBL" id="WAAU01000011">
    <property type="protein sequence ID" value="KAB1158984.1"/>
    <property type="molecule type" value="Genomic_DNA"/>
</dbReference>
<organism evidence="2 3">
    <name type="scientific">Tenacibaculum aiptasiae</name>
    <dbReference type="NCBI Taxonomy" id="426481"/>
    <lineage>
        <taxon>Bacteria</taxon>
        <taxon>Pseudomonadati</taxon>
        <taxon>Bacteroidota</taxon>
        <taxon>Flavobacteriia</taxon>
        <taxon>Flavobacteriales</taxon>
        <taxon>Flavobacteriaceae</taxon>
        <taxon>Tenacibaculum</taxon>
    </lineage>
</organism>
<evidence type="ECO:0000256" key="1">
    <source>
        <dbReference type="SAM" id="Phobius"/>
    </source>
</evidence>
<accession>A0A7J5AN05</accession>
<dbReference type="Proteomes" id="UP000467305">
    <property type="component" value="Unassembled WGS sequence"/>
</dbReference>
<protein>
    <submittedName>
        <fullName evidence="2">DUF1761 domain-containing protein</fullName>
    </submittedName>
</protein>
<evidence type="ECO:0000313" key="3">
    <source>
        <dbReference type="Proteomes" id="UP000467305"/>
    </source>
</evidence>
<gene>
    <name evidence="2" type="ORF">F7018_07725</name>
</gene>
<dbReference type="RefSeq" id="WP_150899464.1">
    <property type="nucleotide sequence ID" value="NZ_WAAU01000011.1"/>
</dbReference>
<evidence type="ECO:0000313" key="2">
    <source>
        <dbReference type="EMBL" id="KAB1158984.1"/>
    </source>
</evidence>
<keyword evidence="1" id="KW-0812">Transmembrane</keyword>
<dbReference type="OrthoDB" id="333057at2"/>
<feature type="transmembrane region" description="Helical" evidence="1">
    <location>
        <begin position="143"/>
        <end position="162"/>
    </location>
</feature>
<feature type="transmembrane region" description="Helical" evidence="1">
    <location>
        <begin position="51"/>
        <end position="71"/>
    </location>
</feature>
<feature type="transmembrane region" description="Helical" evidence="1">
    <location>
        <begin position="6"/>
        <end position="24"/>
    </location>
</feature>
<reference evidence="2 3" key="1">
    <citation type="submission" date="2019-09" db="EMBL/GenBank/DDBJ databases">
        <authorList>
            <person name="Cao W.R."/>
        </authorList>
    </citation>
    <scope>NUCLEOTIDE SEQUENCE [LARGE SCALE GENOMIC DNA]</scope>
    <source>
        <strain evidence="3">a4</strain>
    </source>
</reference>
<keyword evidence="1" id="KW-1133">Transmembrane helix</keyword>
<dbReference type="AlphaFoldDB" id="A0A7J5AN05"/>
<keyword evidence="3" id="KW-1185">Reference proteome</keyword>